<evidence type="ECO:0000313" key="2">
    <source>
        <dbReference type="Proteomes" id="UP000032430"/>
    </source>
</evidence>
<proteinExistence type="predicted"/>
<keyword evidence="1" id="KW-0614">Plasmid</keyword>
<dbReference type="KEGG" id="lfa:LFA_pA0216"/>
<evidence type="ECO:0000313" key="1">
    <source>
        <dbReference type="EMBL" id="CEG59314.1"/>
    </source>
</evidence>
<dbReference type="OrthoDB" id="9785306at2"/>
<sequence length="58" mass="6924">MNYSDRKYWHEGKALWLEYINQNGYSSSFTIKGMNKLSKNLDLKPAYVRKCLSIYLEN</sequence>
<dbReference type="Proteomes" id="UP000032430">
    <property type="component" value="Plasmid II"/>
</dbReference>
<dbReference type="EMBL" id="LN614828">
    <property type="protein sequence ID" value="CEG59314.1"/>
    <property type="molecule type" value="Genomic_DNA"/>
</dbReference>
<organism evidence="1 2">
    <name type="scientific">Legionella fallonii LLAP-10</name>
    <dbReference type="NCBI Taxonomy" id="1212491"/>
    <lineage>
        <taxon>Bacteria</taxon>
        <taxon>Pseudomonadati</taxon>
        <taxon>Pseudomonadota</taxon>
        <taxon>Gammaproteobacteria</taxon>
        <taxon>Legionellales</taxon>
        <taxon>Legionellaceae</taxon>
        <taxon>Legionella</taxon>
    </lineage>
</organism>
<dbReference type="RefSeq" id="WP_157010464.1">
    <property type="nucleotide sequence ID" value="NZ_LN614828.1"/>
</dbReference>
<name>A0A098GA06_9GAMM</name>
<accession>A0A098GA06</accession>
<dbReference type="HOGENOM" id="CLU_2973922_0_0_6"/>
<reference evidence="2" key="1">
    <citation type="submission" date="2014-09" db="EMBL/GenBank/DDBJ databases">
        <authorList>
            <person name="Gomez-Valero L."/>
        </authorList>
    </citation>
    <scope>NUCLEOTIDE SEQUENCE [LARGE SCALE GENOMIC DNA]</scope>
    <source>
        <strain evidence="2">ATCC700992</strain>
        <plasmid evidence="2">LLAP10_pA</plasmid>
    </source>
</reference>
<protein>
    <submittedName>
        <fullName evidence="1">Uncharacterized protein</fullName>
    </submittedName>
</protein>
<keyword evidence="2" id="KW-1185">Reference proteome</keyword>
<gene>
    <name evidence="1" type="ORF">LFA_pA0216</name>
</gene>
<dbReference type="AlphaFoldDB" id="A0A098GA06"/>
<geneLocation type="plasmid" evidence="2">
    <name>LLAP10_pA</name>
</geneLocation>